<dbReference type="GO" id="GO:0000028">
    <property type="term" value="P:ribosomal small subunit assembly"/>
    <property type="evidence" value="ECO:0007669"/>
    <property type="project" value="TreeGrafter"/>
</dbReference>
<dbReference type="PATRIC" id="fig|304371.9.peg.2263"/>
<evidence type="ECO:0000256" key="3">
    <source>
        <dbReference type="ARBA" id="ARBA00022730"/>
    </source>
</evidence>
<dbReference type="GeneID" id="8683118"/>
<evidence type="ECO:0000256" key="8">
    <source>
        <dbReference type="RuleBase" id="RU003485"/>
    </source>
</evidence>
<keyword evidence="10" id="KW-1185">Reference proteome</keyword>
<organism evidence="9 10">
    <name type="scientific">Methanocella paludicola (strain DSM 17711 / JCM 13418 / NBRC 101707 / SANAE)</name>
    <dbReference type="NCBI Taxonomy" id="304371"/>
    <lineage>
        <taxon>Archaea</taxon>
        <taxon>Methanobacteriati</taxon>
        <taxon>Methanobacteriota</taxon>
        <taxon>Stenosarchaea group</taxon>
        <taxon>Methanomicrobia</taxon>
        <taxon>Methanocellales</taxon>
        <taxon>Methanocellaceae</taxon>
        <taxon>Methanocella</taxon>
    </lineage>
</organism>
<dbReference type="NCBIfam" id="NF003121">
    <property type="entry name" value="PRK04038.1"/>
    <property type="match status" value="1"/>
</dbReference>
<evidence type="ECO:0000256" key="7">
    <source>
        <dbReference type="HAMAP-Rule" id="MF_00531"/>
    </source>
</evidence>
<keyword evidence="5 7" id="KW-0687">Ribonucleoprotein</keyword>
<dbReference type="AlphaFoldDB" id="D1Z0S4"/>
<name>D1Z0S4_METPS</name>
<dbReference type="OrthoDB" id="30559at2157"/>
<accession>D1Z0S4</accession>
<dbReference type="RefSeq" id="WP_012900970.1">
    <property type="nucleotide sequence ID" value="NC_013665.1"/>
</dbReference>
<evidence type="ECO:0000256" key="5">
    <source>
        <dbReference type="ARBA" id="ARBA00023274"/>
    </source>
</evidence>
<keyword evidence="3 7" id="KW-0699">rRNA-binding</keyword>
<dbReference type="PIRSF" id="PIRSF002144">
    <property type="entry name" value="Ribosomal_S19"/>
    <property type="match status" value="1"/>
</dbReference>
<keyword evidence="4 7" id="KW-0689">Ribosomal protein</keyword>
<dbReference type="Pfam" id="PF00203">
    <property type="entry name" value="Ribosomal_S19"/>
    <property type="match status" value="1"/>
</dbReference>
<dbReference type="Proteomes" id="UP000001882">
    <property type="component" value="Chromosome"/>
</dbReference>
<reference evidence="10" key="3">
    <citation type="journal article" date="2011" name="PLoS ONE">
        <title>Genome sequence of a mesophilic hydrogenotrophic methanogen Methanocella paludicola, the first cultivated representative of the order Methanocellales.</title>
        <authorList>
            <person name="Sakai S."/>
            <person name="Takaki Y."/>
            <person name="Shimamura S."/>
            <person name="Sekine M."/>
            <person name="Tajima T."/>
            <person name="Kosugi H."/>
            <person name="Ichikawa N."/>
            <person name="Tasumi E."/>
            <person name="Hiraki A.T."/>
            <person name="Shimizu A."/>
            <person name="Kato Y."/>
            <person name="Nishiko R."/>
            <person name="Mori K."/>
            <person name="Fujita N."/>
            <person name="Imachi H."/>
            <person name="Takai K."/>
        </authorList>
    </citation>
    <scope>NUCLEOTIDE SEQUENCE [LARGE SCALE GENOMIC DNA]</scope>
    <source>
        <strain evidence="10">DSM 17711 / JCM 13418 / NBRC 101707 / SANAE</strain>
    </source>
</reference>
<evidence type="ECO:0000256" key="6">
    <source>
        <dbReference type="ARBA" id="ARBA00035163"/>
    </source>
</evidence>
<dbReference type="STRING" id="304371.MCP_2224"/>
<reference evidence="9 10" key="1">
    <citation type="journal article" date="2007" name="Appl. Environ. Microbiol.">
        <title>Isolation of key methanogens for global methane emission from rice paddy fields: a novel isolate affiliated with the clone cluster rice cluster I.</title>
        <authorList>
            <person name="Sakai S."/>
            <person name="Imachi H."/>
            <person name="Sekiguchi Y."/>
            <person name="Ohashi A."/>
            <person name="Harada H."/>
            <person name="Kamagata Y."/>
        </authorList>
    </citation>
    <scope>NUCLEOTIDE SEQUENCE [LARGE SCALE GENOMIC DNA]</scope>
    <source>
        <strain evidence="10">DSM 17711 / JCM 13418 / NBRC 101707 / SANAE</strain>
    </source>
</reference>
<dbReference type="KEGG" id="mpd:MCP_2224"/>
<dbReference type="InParanoid" id="D1Z0S4"/>
<reference evidence="9 10" key="2">
    <citation type="journal article" date="2008" name="Int. J. Syst. Evol. Microbiol.">
        <title>Methanocella paludicola gen. nov., sp. nov., a methane-producing archaeon, the first isolate of the lineage 'Rice Cluster I', and proposal of the new archaeal order Methanocellales ord. nov.</title>
        <authorList>
            <person name="Sakai S."/>
            <person name="Imachi H."/>
            <person name="Hanada S."/>
            <person name="Ohashi A."/>
            <person name="Harada H."/>
            <person name="Kamagata Y."/>
        </authorList>
    </citation>
    <scope>NUCLEOTIDE SEQUENCE [LARGE SCALE GENOMIC DNA]</scope>
    <source>
        <strain evidence="10">DSM 17711 / JCM 13418 / NBRC 101707 / SANAE</strain>
    </source>
</reference>
<dbReference type="PRINTS" id="PR00975">
    <property type="entry name" value="RIBOSOMALS19"/>
</dbReference>
<dbReference type="FunCoup" id="D1Z0S4">
    <property type="interactions" value="132"/>
</dbReference>
<dbReference type="NCBIfam" id="TIGR01025">
    <property type="entry name" value="uS19_arch"/>
    <property type="match status" value="1"/>
</dbReference>
<dbReference type="GO" id="GO:0006412">
    <property type="term" value="P:translation"/>
    <property type="evidence" value="ECO:0007669"/>
    <property type="project" value="UniProtKB-UniRule"/>
</dbReference>
<dbReference type="GO" id="GO:0019843">
    <property type="term" value="F:rRNA binding"/>
    <property type="evidence" value="ECO:0007669"/>
    <property type="project" value="UniProtKB-UniRule"/>
</dbReference>
<dbReference type="InterPro" id="IPR023575">
    <property type="entry name" value="Ribosomal_uS19_SF"/>
</dbReference>
<evidence type="ECO:0000256" key="1">
    <source>
        <dbReference type="ARBA" id="ARBA00003239"/>
    </source>
</evidence>
<dbReference type="HAMAP" id="MF_00531">
    <property type="entry name" value="Ribosomal_uS19"/>
    <property type="match status" value="1"/>
</dbReference>
<evidence type="ECO:0000256" key="2">
    <source>
        <dbReference type="ARBA" id="ARBA00007345"/>
    </source>
</evidence>
<comment type="function">
    <text evidence="1 7">Protein S19 forms a complex with S13 that binds strongly to the 16S ribosomal RNA.</text>
</comment>
<sequence length="140" mass="15846">MVSKQAKGSSRLPKRKEEFTYRGNSIADLKKMDLNQVAALLPSRQRRKIKRGFTEEEQKIIDAIKAGEMKIKTHVREMIILPEMIGVTFEIHTGKEWKPVEVMPEMVGHYIGEFALTRKPVNHGSAGIGATRGSKYVPLK</sequence>
<proteinExistence type="inferred from homology"/>
<dbReference type="eggNOG" id="arCOG04099">
    <property type="taxonomic scope" value="Archaea"/>
</dbReference>
<keyword evidence="7" id="KW-0694">RNA-binding</keyword>
<dbReference type="Gene3D" id="3.30.860.10">
    <property type="entry name" value="30s Ribosomal Protein S19, Chain A"/>
    <property type="match status" value="1"/>
</dbReference>
<comment type="similarity">
    <text evidence="2 7 8">Belongs to the universal ribosomal protein uS19 family.</text>
</comment>
<dbReference type="InterPro" id="IPR002222">
    <property type="entry name" value="Ribosomal_uS19"/>
</dbReference>
<dbReference type="GO" id="GO:0003735">
    <property type="term" value="F:structural constituent of ribosome"/>
    <property type="evidence" value="ECO:0007669"/>
    <property type="project" value="UniProtKB-UniRule"/>
</dbReference>
<dbReference type="InterPro" id="IPR020934">
    <property type="entry name" value="Ribosomal_uS19_CS"/>
</dbReference>
<dbReference type="GO" id="GO:0022627">
    <property type="term" value="C:cytosolic small ribosomal subunit"/>
    <property type="evidence" value="ECO:0007669"/>
    <property type="project" value="UniProtKB-UniRule"/>
</dbReference>
<protein>
    <recommendedName>
        <fullName evidence="6 7">Small ribosomal subunit protein uS19</fullName>
    </recommendedName>
</protein>
<dbReference type="PROSITE" id="PS00323">
    <property type="entry name" value="RIBOSOMAL_S19"/>
    <property type="match status" value="1"/>
</dbReference>
<dbReference type="SUPFAM" id="SSF54570">
    <property type="entry name" value="Ribosomal protein S19"/>
    <property type="match status" value="1"/>
</dbReference>
<gene>
    <name evidence="7 9" type="primary">rps19p</name>
    <name evidence="9" type="ordered locus">MCP_2224</name>
</gene>
<dbReference type="InterPro" id="IPR005713">
    <property type="entry name" value="Ribosomal_uS19_euk/arc"/>
</dbReference>
<evidence type="ECO:0000313" key="9">
    <source>
        <dbReference type="EMBL" id="BAI62296.1"/>
    </source>
</evidence>
<dbReference type="EMBL" id="AP011532">
    <property type="protein sequence ID" value="BAI62296.1"/>
    <property type="molecule type" value="Genomic_DNA"/>
</dbReference>
<dbReference type="PANTHER" id="PTHR11880">
    <property type="entry name" value="RIBOSOMAL PROTEIN S19P FAMILY MEMBER"/>
    <property type="match status" value="1"/>
</dbReference>
<dbReference type="PANTHER" id="PTHR11880:SF2">
    <property type="entry name" value="SMALL RIBOSOMAL SUBUNIT PROTEIN US19"/>
    <property type="match status" value="1"/>
</dbReference>
<evidence type="ECO:0000313" key="10">
    <source>
        <dbReference type="Proteomes" id="UP000001882"/>
    </source>
</evidence>
<evidence type="ECO:0000256" key="4">
    <source>
        <dbReference type="ARBA" id="ARBA00022980"/>
    </source>
</evidence>